<dbReference type="Pfam" id="PF02782">
    <property type="entry name" value="FGGY_C"/>
    <property type="match status" value="1"/>
</dbReference>
<dbReference type="GO" id="GO:0042732">
    <property type="term" value="P:D-xylose metabolic process"/>
    <property type="evidence" value="ECO:0007669"/>
    <property type="project" value="UniProtKB-UniRule"/>
</dbReference>
<protein>
    <recommendedName>
        <fullName evidence="4">Xylulose kinase</fullName>
        <ecNumber evidence="4">2.7.1.17</ecNumber>
    </recommendedName>
</protein>
<dbReference type="GO" id="GO:0005997">
    <property type="term" value="P:xylulose metabolic process"/>
    <property type="evidence" value="ECO:0007669"/>
    <property type="project" value="UniProtKB-UniRule"/>
</dbReference>
<evidence type="ECO:0000259" key="5">
    <source>
        <dbReference type="Pfam" id="PF00370"/>
    </source>
</evidence>
<comment type="function">
    <text evidence="4">Phosphorylates D-xylulose to produce D-xylulose 5-phosphate, a molecule that may play an important role in the regulation of glucose metabolism and lipogenesis.</text>
</comment>
<comment type="catalytic activity">
    <reaction evidence="4">
        <text>D-xylulose + ATP = D-xylulose 5-phosphate + ADP + H(+)</text>
        <dbReference type="Rhea" id="RHEA:10964"/>
        <dbReference type="ChEBI" id="CHEBI:15378"/>
        <dbReference type="ChEBI" id="CHEBI:17140"/>
        <dbReference type="ChEBI" id="CHEBI:30616"/>
        <dbReference type="ChEBI" id="CHEBI:57737"/>
        <dbReference type="ChEBI" id="CHEBI:456216"/>
        <dbReference type="EC" id="2.7.1.17"/>
    </reaction>
</comment>
<dbReference type="EMBL" id="JARGDH010000004">
    <property type="protein sequence ID" value="KAL0270455.1"/>
    <property type="molecule type" value="Genomic_DNA"/>
</dbReference>
<dbReference type="SUPFAM" id="SSF53067">
    <property type="entry name" value="Actin-like ATPase domain"/>
    <property type="match status" value="2"/>
</dbReference>
<dbReference type="EMBL" id="JARGDH010000004">
    <property type="protein sequence ID" value="KAL0270457.1"/>
    <property type="molecule type" value="Genomic_DNA"/>
</dbReference>
<accession>A0AAW2HKH5</accession>
<dbReference type="Pfam" id="PF00370">
    <property type="entry name" value="FGGY_N"/>
    <property type="match status" value="1"/>
</dbReference>
<dbReference type="InterPro" id="IPR018485">
    <property type="entry name" value="FGGY_C"/>
</dbReference>
<evidence type="ECO:0000259" key="6">
    <source>
        <dbReference type="Pfam" id="PF02782"/>
    </source>
</evidence>
<organism evidence="7">
    <name type="scientific">Menopon gallinae</name>
    <name type="common">poultry shaft louse</name>
    <dbReference type="NCBI Taxonomy" id="328185"/>
    <lineage>
        <taxon>Eukaryota</taxon>
        <taxon>Metazoa</taxon>
        <taxon>Ecdysozoa</taxon>
        <taxon>Arthropoda</taxon>
        <taxon>Hexapoda</taxon>
        <taxon>Insecta</taxon>
        <taxon>Pterygota</taxon>
        <taxon>Neoptera</taxon>
        <taxon>Paraneoptera</taxon>
        <taxon>Psocodea</taxon>
        <taxon>Troctomorpha</taxon>
        <taxon>Phthiraptera</taxon>
        <taxon>Amblycera</taxon>
        <taxon>Menoponidae</taxon>
        <taxon>Menopon</taxon>
    </lineage>
</organism>
<dbReference type="GO" id="GO:0005829">
    <property type="term" value="C:cytosol"/>
    <property type="evidence" value="ECO:0007669"/>
    <property type="project" value="TreeGrafter"/>
</dbReference>
<dbReference type="InterPro" id="IPR018484">
    <property type="entry name" value="FGGY_N"/>
</dbReference>
<dbReference type="AlphaFoldDB" id="A0AAW2HKH5"/>
<dbReference type="InterPro" id="IPR043129">
    <property type="entry name" value="ATPase_NBD"/>
</dbReference>
<dbReference type="InterPro" id="IPR000577">
    <property type="entry name" value="Carb_kinase_FGGY"/>
</dbReference>
<evidence type="ECO:0000256" key="2">
    <source>
        <dbReference type="ARBA" id="ARBA00022679"/>
    </source>
</evidence>
<evidence type="ECO:0000256" key="3">
    <source>
        <dbReference type="ARBA" id="ARBA00022777"/>
    </source>
</evidence>
<comment type="caution">
    <text evidence="7">The sequence shown here is derived from an EMBL/GenBank/DDBJ whole genome shotgun (WGS) entry which is preliminary data.</text>
</comment>
<dbReference type="CDD" id="cd07776">
    <property type="entry name" value="ASKHA_NBD_FGGY_SpXK-like"/>
    <property type="match status" value="1"/>
</dbReference>
<dbReference type="EMBL" id="JARGDH010000004">
    <property type="protein sequence ID" value="KAL0270456.1"/>
    <property type="molecule type" value="Genomic_DNA"/>
</dbReference>
<dbReference type="EMBL" id="JARGDH010000004">
    <property type="protein sequence ID" value="KAL0270453.1"/>
    <property type="molecule type" value="Genomic_DNA"/>
</dbReference>
<dbReference type="InterPro" id="IPR042024">
    <property type="entry name" value="D-XK_euk"/>
</dbReference>
<dbReference type="PANTHER" id="PTHR10196">
    <property type="entry name" value="SUGAR KINASE"/>
    <property type="match status" value="1"/>
</dbReference>
<dbReference type="GO" id="GO:0005524">
    <property type="term" value="F:ATP binding"/>
    <property type="evidence" value="ECO:0007669"/>
    <property type="project" value="UniProtKB-KW"/>
</dbReference>
<keyword evidence="4" id="KW-0859">Xylose metabolism</keyword>
<dbReference type="PIRSF" id="PIRSF000538">
    <property type="entry name" value="GlpK"/>
    <property type="match status" value="1"/>
</dbReference>
<gene>
    <name evidence="7" type="ORF">PYX00_007865</name>
</gene>
<reference evidence="7" key="1">
    <citation type="journal article" date="2024" name="Gigascience">
        <title>Chromosome-level genome of the poultry shaft louse Menopon gallinae provides insight into the host-switching and adaptive evolution of parasitic lice.</title>
        <authorList>
            <person name="Xu Y."/>
            <person name="Ma L."/>
            <person name="Liu S."/>
            <person name="Liang Y."/>
            <person name="Liu Q."/>
            <person name="He Z."/>
            <person name="Tian L."/>
            <person name="Duan Y."/>
            <person name="Cai W."/>
            <person name="Li H."/>
            <person name="Song F."/>
        </authorList>
    </citation>
    <scope>NUCLEOTIDE SEQUENCE</scope>
    <source>
        <strain evidence="7">Cailab_2023a</strain>
    </source>
</reference>
<sequence>MSQYLGLDFSTQKLKAVVLDKELKLIHESEVNYDVQLPEFRTHGGVVKGENGSVTSPVILWVKALDLILDQMQVEGVSFSNIKAVAGAAQQHGSVYWQKGSRNVLQQLTPNQFLHEQLRDCFVVKDSPVWMDSSTTKYCRMLEEAIGSAEKLAEITGSRAYERFTGPHIAKIADCRRKAYENCERISLISNFACSLFLGDYAEVDYSDASGTNLMDVKCKEWNDECLKALRAPDVKEKLGKPVPPHFQVGCISDYFVKRFGFNPSCCVSSFAGDNPASFGGMRALENDIIVSLGTSDTLFFPLKNPAIFVNGHVFCSAVNKDEYLALLCFKNGSLTRERIRDTYAGKSWAEFESLLNSTPRGNFGNMGLYFDNQEIAPFAKPGDYRWNSEGRPVNRFSTGEIEIRALIEGQLLARRAYFEDMGLACAEKRRIVATGGASANNAILQVLSDVFNLPVYKQASAHSAALGAAYLAKLSVEPDNTFENLVKGLPEPELICKPNRDAAQIYEPMLKRYRILASGLK</sequence>
<dbReference type="EMBL" id="JARGDH010000004">
    <property type="protein sequence ID" value="KAL0270454.1"/>
    <property type="molecule type" value="Genomic_DNA"/>
</dbReference>
<dbReference type="Gene3D" id="3.30.420.40">
    <property type="match status" value="2"/>
</dbReference>
<keyword evidence="4" id="KW-0067">ATP-binding</keyword>
<comment type="similarity">
    <text evidence="1 4">Belongs to the FGGY kinase family.</text>
</comment>
<feature type="domain" description="Carbohydrate kinase FGGY C-terminal" evidence="6">
    <location>
        <begin position="291"/>
        <end position="473"/>
    </location>
</feature>
<keyword evidence="2 4" id="KW-0808">Transferase</keyword>
<keyword evidence="3 4" id="KW-0418">Kinase</keyword>
<dbReference type="FunFam" id="3.30.420.40:FF:000118">
    <property type="entry name" value="Xylulose kinase 2"/>
    <property type="match status" value="1"/>
</dbReference>
<evidence type="ECO:0000313" key="7">
    <source>
        <dbReference type="EMBL" id="KAL0270455.1"/>
    </source>
</evidence>
<dbReference type="GO" id="GO:0004856">
    <property type="term" value="F:D-xylulokinase activity"/>
    <property type="evidence" value="ECO:0007669"/>
    <property type="project" value="UniProtKB-UniRule"/>
</dbReference>
<dbReference type="PANTHER" id="PTHR10196:SF57">
    <property type="entry name" value="XYLULOSE KINASE"/>
    <property type="match status" value="1"/>
</dbReference>
<evidence type="ECO:0000256" key="1">
    <source>
        <dbReference type="ARBA" id="ARBA00009156"/>
    </source>
</evidence>
<keyword evidence="4" id="KW-0547">Nucleotide-binding</keyword>
<name>A0AAW2HKH5_9NEOP</name>
<feature type="domain" description="Carbohydrate kinase FGGY N-terminal" evidence="5">
    <location>
        <begin position="129"/>
        <end position="278"/>
    </location>
</feature>
<evidence type="ECO:0000256" key="4">
    <source>
        <dbReference type="RuleBase" id="RU367058"/>
    </source>
</evidence>
<proteinExistence type="inferred from homology"/>
<keyword evidence="4" id="KW-0119">Carbohydrate metabolism</keyword>
<dbReference type="EC" id="2.7.1.17" evidence="4"/>